<feature type="region of interest" description="Disordered" evidence="1">
    <location>
        <begin position="1"/>
        <end position="63"/>
    </location>
</feature>
<accession>Q0DRW3</accession>
<feature type="compositionally biased region" description="Basic and acidic residues" evidence="1">
    <location>
        <begin position="7"/>
        <end position="18"/>
    </location>
</feature>
<evidence type="ECO:0000313" key="2">
    <source>
        <dbReference type="EMBL" id="BAF12025.1"/>
    </source>
</evidence>
<feature type="compositionally biased region" description="Basic residues" evidence="1">
    <location>
        <begin position="34"/>
        <end position="44"/>
    </location>
</feature>
<dbReference type="KEGG" id="dosa:Os03g0349800"/>
<proteinExistence type="predicted"/>
<dbReference type="AlphaFoldDB" id="Q0DRW3"/>
<gene>
    <name evidence="2" type="ordered locus">Os03g0349800</name>
</gene>
<reference evidence="3" key="2">
    <citation type="journal article" date="2008" name="Nucleic Acids Res.">
        <title>The rice annotation project database (RAP-DB): 2008 update.</title>
        <authorList>
            <consortium name="The rice annotation project (RAP)"/>
        </authorList>
    </citation>
    <scope>GENOME REANNOTATION</scope>
    <source>
        <strain evidence="3">cv. Nipponbare</strain>
    </source>
</reference>
<sequence length="63" mass="6836">MTSHKHSYLDHNGKDRPSGAEATELVADGQIQPGRRKPARHPRRCSSVVVATTTPPQPLSPPL</sequence>
<name>Q0DRW3_ORYSJ</name>
<dbReference type="EMBL" id="AP008209">
    <property type="protein sequence ID" value="BAF12025.1"/>
    <property type="molecule type" value="Genomic_DNA"/>
</dbReference>
<reference evidence="2 3" key="1">
    <citation type="journal article" date="2005" name="Nature">
        <title>The map-based sequence of the rice genome.</title>
        <authorList>
            <consortium name="International rice genome sequencing project (IRGSP)"/>
            <person name="Matsumoto T."/>
            <person name="Wu J."/>
            <person name="Kanamori H."/>
            <person name="Katayose Y."/>
            <person name="Fujisawa M."/>
            <person name="Namiki N."/>
            <person name="Mizuno H."/>
            <person name="Yamamoto K."/>
            <person name="Antonio B.A."/>
            <person name="Baba T."/>
            <person name="Sakata K."/>
            <person name="Nagamura Y."/>
            <person name="Aoki H."/>
            <person name="Arikawa K."/>
            <person name="Arita K."/>
            <person name="Bito T."/>
            <person name="Chiden Y."/>
            <person name="Fujitsuka N."/>
            <person name="Fukunaka R."/>
            <person name="Hamada M."/>
            <person name="Harada C."/>
            <person name="Hayashi A."/>
            <person name="Hijishita S."/>
            <person name="Honda M."/>
            <person name="Hosokawa S."/>
            <person name="Ichikawa Y."/>
            <person name="Idonuma A."/>
            <person name="Iijima M."/>
            <person name="Ikeda M."/>
            <person name="Ikeno M."/>
            <person name="Ito K."/>
            <person name="Ito S."/>
            <person name="Ito T."/>
            <person name="Ito Y."/>
            <person name="Ito Y."/>
            <person name="Iwabuchi A."/>
            <person name="Kamiya K."/>
            <person name="Karasawa W."/>
            <person name="Kurita K."/>
            <person name="Katagiri S."/>
            <person name="Kikuta A."/>
            <person name="Kobayashi H."/>
            <person name="Kobayashi N."/>
            <person name="Machita K."/>
            <person name="Maehara T."/>
            <person name="Masukawa M."/>
            <person name="Mizubayashi T."/>
            <person name="Mukai Y."/>
            <person name="Nagasaki H."/>
            <person name="Nagata Y."/>
            <person name="Naito S."/>
            <person name="Nakashima M."/>
            <person name="Nakama Y."/>
            <person name="Nakamichi Y."/>
            <person name="Nakamura M."/>
            <person name="Meguro A."/>
            <person name="Negishi M."/>
            <person name="Ohta I."/>
            <person name="Ohta T."/>
            <person name="Okamoto M."/>
            <person name="Ono N."/>
            <person name="Saji S."/>
            <person name="Sakaguchi M."/>
            <person name="Sakai K."/>
            <person name="Shibata M."/>
            <person name="Shimokawa T."/>
            <person name="Song J."/>
            <person name="Takazaki Y."/>
            <person name="Terasawa K."/>
            <person name="Tsugane M."/>
            <person name="Tsuji K."/>
            <person name="Ueda S."/>
            <person name="Waki K."/>
            <person name="Yamagata H."/>
            <person name="Yamamoto M."/>
            <person name="Yamamoto S."/>
            <person name="Yamane H."/>
            <person name="Yoshiki S."/>
            <person name="Yoshihara R."/>
            <person name="Yukawa K."/>
            <person name="Zhong H."/>
            <person name="Yano M."/>
            <person name="Yuan Q."/>
            <person name="Ouyang S."/>
            <person name="Liu J."/>
            <person name="Jones K.M."/>
            <person name="Gansberger K."/>
            <person name="Moffat K."/>
            <person name="Hill J."/>
            <person name="Bera J."/>
            <person name="Fadrosh D."/>
            <person name="Jin S."/>
            <person name="Johri S."/>
            <person name="Kim M."/>
            <person name="Overton L."/>
            <person name="Reardon M."/>
            <person name="Tsitrin T."/>
            <person name="Vuong H."/>
            <person name="Weaver B."/>
            <person name="Ciecko A."/>
            <person name="Tallon L."/>
            <person name="Jackson J."/>
            <person name="Pai G."/>
            <person name="Aken S.V."/>
            <person name="Utterback T."/>
            <person name="Reidmuller S."/>
            <person name="Feldblyum T."/>
            <person name="Hsiao J."/>
            <person name="Zismann V."/>
            <person name="Iobst S."/>
            <person name="de Vazeille A.R."/>
            <person name="Buell C.R."/>
            <person name="Ying K."/>
            <person name="Li Y."/>
            <person name="Lu T."/>
            <person name="Huang Y."/>
            <person name="Zhao Q."/>
            <person name="Feng Q."/>
            <person name="Zhang L."/>
            <person name="Zhu J."/>
            <person name="Weng Q."/>
            <person name="Mu J."/>
            <person name="Lu Y."/>
            <person name="Fan D."/>
            <person name="Liu Y."/>
            <person name="Guan J."/>
            <person name="Zhang Y."/>
            <person name="Yu S."/>
            <person name="Liu X."/>
            <person name="Zhang Y."/>
            <person name="Hong G."/>
            <person name="Han B."/>
            <person name="Choisne N."/>
            <person name="Demange N."/>
            <person name="Orjeda G."/>
            <person name="Samain S."/>
            <person name="Cattolico L."/>
            <person name="Pelletier E."/>
            <person name="Couloux A."/>
            <person name="Segurens B."/>
            <person name="Wincker P."/>
            <person name="D'Hont A."/>
            <person name="Scarpelli C."/>
            <person name="Weissenbach J."/>
            <person name="Salanoubat M."/>
            <person name="Quetier F."/>
            <person name="Yu Y."/>
            <person name="Kim H.R."/>
            <person name="Rambo T."/>
            <person name="Currie J."/>
            <person name="Collura K."/>
            <person name="Luo M."/>
            <person name="Yang T."/>
            <person name="Ammiraju J.S.S."/>
            <person name="Engler F."/>
            <person name="Soderlund C."/>
            <person name="Wing R.A."/>
            <person name="Palmer L.E."/>
            <person name="de la Bastide M."/>
            <person name="Spiegel L."/>
            <person name="Nascimento L."/>
            <person name="Zutavern T."/>
            <person name="O'Shaughnessy A."/>
            <person name="Dike S."/>
            <person name="Dedhia N."/>
            <person name="Preston R."/>
            <person name="Balija V."/>
            <person name="McCombie W.R."/>
            <person name="Chow T."/>
            <person name="Chen H."/>
            <person name="Chung M."/>
            <person name="Chen C."/>
            <person name="Shaw J."/>
            <person name="Wu H."/>
            <person name="Hsiao K."/>
            <person name="Chao Y."/>
            <person name="Chu M."/>
            <person name="Cheng C."/>
            <person name="Hour A."/>
            <person name="Lee P."/>
            <person name="Lin S."/>
            <person name="Lin Y."/>
            <person name="Liou J."/>
            <person name="Liu S."/>
            <person name="Hsing Y."/>
            <person name="Raghuvanshi S."/>
            <person name="Mohanty A."/>
            <person name="Bharti A.K."/>
            <person name="Gaur A."/>
            <person name="Gupta V."/>
            <person name="Kumar D."/>
            <person name="Ravi V."/>
            <person name="Vij S."/>
            <person name="Kapur A."/>
            <person name="Khurana P."/>
            <person name="Khurana P."/>
            <person name="Khurana J.P."/>
            <person name="Tyagi A.K."/>
            <person name="Gaikwad K."/>
            <person name="Singh A."/>
            <person name="Dalal V."/>
            <person name="Srivastava S."/>
            <person name="Dixit A."/>
            <person name="Pal A.K."/>
            <person name="Ghazi I.A."/>
            <person name="Yadav M."/>
            <person name="Pandit A."/>
            <person name="Bhargava A."/>
            <person name="Sureshbabu K."/>
            <person name="Batra K."/>
            <person name="Sharma T.R."/>
            <person name="Mohapatra T."/>
            <person name="Singh N.K."/>
            <person name="Messing J."/>
            <person name="Nelson A.B."/>
            <person name="Fuks G."/>
            <person name="Kavchok S."/>
            <person name="Keizer G."/>
            <person name="Linton E."/>
            <person name="Llaca V."/>
            <person name="Song R."/>
            <person name="Tanyolac B."/>
            <person name="Young S."/>
            <person name="Ho-Il K."/>
            <person name="Hahn J.H."/>
            <person name="Sangsakoo G."/>
            <person name="Vanavichit A."/>
            <person name="de Mattos Luiz.A.T."/>
            <person name="Zimmer P.D."/>
            <person name="Malone G."/>
            <person name="Dellagostin O."/>
            <person name="de Oliveira A.C."/>
            <person name="Bevan M."/>
            <person name="Bancroft I."/>
            <person name="Minx P."/>
            <person name="Cordum H."/>
            <person name="Wilson R."/>
            <person name="Cheng Z."/>
            <person name="Jin W."/>
            <person name="Jiang J."/>
            <person name="Leong S.A."/>
            <person name="Iwama H."/>
            <person name="Gojobori T."/>
            <person name="Itoh T."/>
            <person name="Niimura Y."/>
            <person name="Fujii Y."/>
            <person name="Habara T."/>
            <person name="Sakai H."/>
            <person name="Sato Y."/>
            <person name="Wilson G."/>
            <person name="Kumar K."/>
            <person name="McCouch S."/>
            <person name="Juretic N."/>
            <person name="Hoen D."/>
            <person name="Wright S."/>
            <person name="Bruskiewich R."/>
            <person name="Bureau T."/>
            <person name="Miyao A."/>
            <person name="Hirochika H."/>
            <person name="Nishikawa T."/>
            <person name="Kadowaki K."/>
            <person name="Sugiura M."/>
            <person name="Burr B."/>
            <person name="Sasaki T."/>
        </authorList>
    </citation>
    <scope>NUCLEOTIDE SEQUENCE [LARGE SCALE GENOMIC DNA]</scope>
    <source>
        <strain evidence="3">cv. Nipponbare</strain>
    </source>
</reference>
<organism evidence="2 3">
    <name type="scientific">Oryza sativa subsp. japonica</name>
    <name type="common">Rice</name>
    <dbReference type="NCBI Taxonomy" id="39947"/>
    <lineage>
        <taxon>Eukaryota</taxon>
        <taxon>Viridiplantae</taxon>
        <taxon>Streptophyta</taxon>
        <taxon>Embryophyta</taxon>
        <taxon>Tracheophyta</taxon>
        <taxon>Spermatophyta</taxon>
        <taxon>Magnoliopsida</taxon>
        <taxon>Liliopsida</taxon>
        <taxon>Poales</taxon>
        <taxon>Poaceae</taxon>
        <taxon>BOP clade</taxon>
        <taxon>Oryzoideae</taxon>
        <taxon>Oryzeae</taxon>
        <taxon>Oryzinae</taxon>
        <taxon>Oryza</taxon>
        <taxon>Oryza sativa</taxon>
    </lineage>
</organism>
<evidence type="ECO:0000313" key="3">
    <source>
        <dbReference type="Proteomes" id="UP000000763"/>
    </source>
</evidence>
<dbReference type="Proteomes" id="UP000000763">
    <property type="component" value="Chromosome 3"/>
</dbReference>
<protein>
    <submittedName>
        <fullName evidence="2">Os03g0349800 protein</fullName>
    </submittedName>
</protein>
<evidence type="ECO:0000256" key="1">
    <source>
        <dbReference type="SAM" id="MobiDB-lite"/>
    </source>
</evidence>